<gene>
    <name evidence="2" type="ORF">GCM10010430_02960</name>
</gene>
<name>A0ABP5Q663_9ACTN</name>
<feature type="compositionally biased region" description="Basic and acidic residues" evidence="1">
    <location>
        <begin position="54"/>
        <end position="71"/>
    </location>
</feature>
<protein>
    <submittedName>
        <fullName evidence="2">Uncharacterized protein</fullName>
    </submittedName>
</protein>
<proteinExistence type="predicted"/>
<sequence length="71" mass="7177">MAALRRPDTPQAPTKWAPEVAGERGRRVSRGGGLSHQTGGFDGAGAPVGAADGGQERGAAEQAEDDHGVVQ</sequence>
<dbReference type="EMBL" id="BAAATR010000001">
    <property type="protein sequence ID" value="GAA2227043.1"/>
    <property type="molecule type" value="Genomic_DNA"/>
</dbReference>
<keyword evidence="3" id="KW-1185">Reference proteome</keyword>
<organism evidence="2 3">
    <name type="scientific">Kitasatospora cystarginea</name>
    <dbReference type="NCBI Taxonomy" id="58350"/>
    <lineage>
        <taxon>Bacteria</taxon>
        <taxon>Bacillati</taxon>
        <taxon>Actinomycetota</taxon>
        <taxon>Actinomycetes</taxon>
        <taxon>Kitasatosporales</taxon>
        <taxon>Streptomycetaceae</taxon>
        <taxon>Kitasatospora</taxon>
    </lineage>
</organism>
<comment type="caution">
    <text evidence="2">The sequence shown here is derived from an EMBL/GenBank/DDBJ whole genome shotgun (WGS) entry which is preliminary data.</text>
</comment>
<dbReference type="Proteomes" id="UP001500305">
    <property type="component" value="Unassembled WGS sequence"/>
</dbReference>
<reference evidence="3" key="1">
    <citation type="journal article" date="2019" name="Int. J. Syst. Evol. Microbiol.">
        <title>The Global Catalogue of Microorganisms (GCM) 10K type strain sequencing project: providing services to taxonomists for standard genome sequencing and annotation.</title>
        <authorList>
            <consortium name="The Broad Institute Genomics Platform"/>
            <consortium name="The Broad Institute Genome Sequencing Center for Infectious Disease"/>
            <person name="Wu L."/>
            <person name="Ma J."/>
        </authorList>
    </citation>
    <scope>NUCLEOTIDE SEQUENCE [LARGE SCALE GENOMIC DNA]</scope>
    <source>
        <strain evidence="3">JCM 7356</strain>
    </source>
</reference>
<evidence type="ECO:0000313" key="3">
    <source>
        <dbReference type="Proteomes" id="UP001500305"/>
    </source>
</evidence>
<feature type="region of interest" description="Disordered" evidence="1">
    <location>
        <begin position="1"/>
        <end position="71"/>
    </location>
</feature>
<accession>A0ABP5Q663</accession>
<evidence type="ECO:0000256" key="1">
    <source>
        <dbReference type="SAM" id="MobiDB-lite"/>
    </source>
</evidence>
<evidence type="ECO:0000313" key="2">
    <source>
        <dbReference type="EMBL" id="GAA2227043.1"/>
    </source>
</evidence>